<dbReference type="EMBL" id="PGFD01000001">
    <property type="protein sequence ID" value="PJJ66614.1"/>
    <property type="molecule type" value="Genomic_DNA"/>
</dbReference>
<keyword evidence="2" id="KW-0378">Hydrolase</keyword>
<dbReference type="RefSeq" id="WP_100375381.1">
    <property type="nucleotide sequence ID" value="NZ_PGFD01000001.1"/>
</dbReference>
<name>A0A2M9C739_9FLAO</name>
<keyword evidence="3" id="KW-1185">Reference proteome</keyword>
<reference evidence="2 3" key="1">
    <citation type="submission" date="2017-11" db="EMBL/GenBank/DDBJ databases">
        <title>Genomic Encyclopedia of Archaeal and Bacterial Type Strains, Phase II (KMG-II): From Individual Species to Whole Genera.</title>
        <authorList>
            <person name="Goeker M."/>
        </authorList>
    </citation>
    <scope>NUCLEOTIDE SEQUENCE [LARGE SCALE GENOMIC DNA]</scope>
    <source>
        <strain evidence="2 3">DSM 27617</strain>
    </source>
</reference>
<dbReference type="InterPro" id="IPR008136">
    <property type="entry name" value="CinA_C"/>
</dbReference>
<dbReference type="Gene3D" id="3.90.950.20">
    <property type="entry name" value="CinA-like"/>
    <property type="match status" value="1"/>
</dbReference>
<protein>
    <submittedName>
        <fullName evidence="2">PncC family amidohydrolase</fullName>
    </submittedName>
</protein>
<sequence>MEFHKKLLEYIGQSLMTADETISVAESVTSGCLQLALSQIPNASLIYKGGMTAYTLPMKVNLLNVDQEEAEKCDCVSENIAETMALNVAKLYETDWSIATTGYCTPIRNSSYKIFAFFSFSYKGEIIHTGKLELHPKTQALNAQLYYTEFILGCFKTEVSKARDVQSRLQLKINGNERIKVS</sequence>
<organism evidence="2 3">
    <name type="scientific">Chryseobacterium geocarposphaerae</name>
    <dbReference type="NCBI Taxonomy" id="1416776"/>
    <lineage>
        <taxon>Bacteria</taxon>
        <taxon>Pseudomonadati</taxon>
        <taxon>Bacteroidota</taxon>
        <taxon>Flavobacteriia</taxon>
        <taxon>Flavobacteriales</taxon>
        <taxon>Weeksellaceae</taxon>
        <taxon>Chryseobacterium group</taxon>
        <taxon>Chryseobacterium</taxon>
    </lineage>
</organism>
<dbReference type="AlphaFoldDB" id="A0A2M9C739"/>
<proteinExistence type="predicted"/>
<feature type="domain" description="CinA C-terminal" evidence="1">
    <location>
        <begin position="6"/>
        <end position="108"/>
    </location>
</feature>
<evidence type="ECO:0000313" key="3">
    <source>
        <dbReference type="Proteomes" id="UP000228740"/>
    </source>
</evidence>
<evidence type="ECO:0000259" key="1">
    <source>
        <dbReference type="Pfam" id="PF02464"/>
    </source>
</evidence>
<gene>
    <name evidence="2" type="ORF">CLV73_0603</name>
</gene>
<evidence type="ECO:0000313" key="2">
    <source>
        <dbReference type="EMBL" id="PJJ66614.1"/>
    </source>
</evidence>
<dbReference type="InterPro" id="IPR036653">
    <property type="entry name" value="CinA-like_C"/>
</dbReference>
<accession>A0A2M9C739</accession>
<dbReference type="GO" id="GO:0016787">
    <property type="term" value="F:hydrolase activity"/>
    <property type="evidence" value="ECO:0007669"/>
    <property type="project" value="UniProtKB-KW"/>
</dbReference>
<dbReference type="OrthoDB" id="1252536at2"/>
<dbReference type="Pfam" id="PF02464">
    <property type="entry name" value="CinA"/>
    <property type="match status" value="1"/>
</dbReference>
<comment type="caution">
    <text evidence="2">The sequence shown here is derived from an EMBL/GenBank/DDBJ whole genome shotgun (WGS) entry which is preliminary data.</text>
</comment>
<dbReference type="Proteomes" id="UP000228740">
    <property type="component" value="Unassembled WGS sequence"/>
</dbReference>
<dbReference type="NCBIfam" id="TIGR00199">
    <property type="entry name" value="PncC_domain"/>
    <property type="match status" value="1"/>
</dbReference>
<dbReference type="SUPFAM" id="SSF142433">
    <property type="entry name" value="CinA-like"/>
    <property type="match status" value="1"/>
</dbReference>